<evidence type="ECO:0000313" key="1">
    <source>
        <dbReference type="EMBL" id="CRK88136.1"/>
    </source>
</evidence>
<name>A0A1J1HJB3_9DIPT</name>
<reference evidence="1 2" key="1">
    <citation type="submission" date="2015-04" db="EMBL/GenBank/DDBJ databases">
        <authorList>
            <person name="Syromyatnikov M.Y."/>
            <person name="Popov V.N."/>
        </authorList>
    </citation>
    <scope>NUCLEOTIDE SEQUENCE [LARGE SCALE GENOMIC DNA]</scope>
</reference>
<sequence length="75" mass="8609">MLKIEANCKIPYSFDFSQSTLTCTLISETELCMKLMKLSSSIKANHSVKRLVNNEKFDLEESLAIQSIGFFEYYS</sequence>
<gene>
    <name evidence="1" type="ORF">CLUMA_CG001921</name>
</gene>
<dbReference type="AlphaFoldDB" id="A0A1J1HJB3"/>
<organism evidence="1 2">
    <name type="scientific">Clunio marinus</name>
    <dbReference type="NCBI Taxonomy" id="568069"/>
    <lineage>
        <taxon>Eukaryota</taxon>
        <taxon>Metazoa</taxon>
        <taxon>Ecdysozoa</taxon>
        <taxon>Arthropoda</taxon>
        <taxon>Hexapoda</taxon>
        <taxon>Insecta</taxon>
        <taxon>Pterygota</taxon>
        <taxon>Neoptera</taxon>
        <taxon>Endopterygota</taxon>
        <taxon>Diptera</taxon>
        <taxon>Nematocera</taxon>
        <taxon>Chironomoidea</taxon>
        <taxon>Chironomidae</taxon>
        <taxon>Clunio</taxon>
    </lineage>
</organism>
<proteinExistence type="predicted"/>
<accession>A0A1J1HJB3</accession>
<keyword evidence="2" id="KW-1185">Reference proteome</keyword>
<protein>
    <submittedName>
        <fullName evidence="1">CLUMA_CG001921, isoform A</fullName>
    </submittedName>
</protein>
<dbReference type="Proteomes" id="UP000183832">
    <property type="component" value="Unassembled WGS sequence"/>
</dbReference>
<dbReference type="EMBL" id="CVRI01000006">
    <property type="protein sequence ID" value="CRK88136.1"/>
    <property type="molecule type" value="Genomic_DNA"/>
</dbReference>
<evidence type="ECO:0000313" key="2">
    <source>
        <dbReference type="Proteomes" id="UP000183832"/>
    </source>
</evidence>